<proteinExistence type="predicted"/>
<comment type="caution">
    <text evidence="1">The sequence shown here is derived from an EMBL/GenBank/DDBJ whole genome shotgun (WGS) entry which is preliminary data.</text>
</comment>
<reference evidence="1" key="1">
    <citation type="submission" date="2022-07" db="EMBL/GenBank/DDBJ databases">
        <title>Genome Sequence of Xylaria arbuscula.</title>
        <authorList>
            <person name="Buettner E."/>
        </authorList>
    </citation>
    <scope>NUCLEOTIDE SEQUENCE</scope>
    <source>
        <strain evidence="1">VT107</strain>
    </source>
</reference>
<evidence type="ECO:0000313" key="2">
    <source>
        <dbReference type="Proteomes" id="UP001148614"/>
    </source>
</evidence>
<dbReference type="AlphaFoldDB" id="A0A9W8NNF2"/>
<dbReference type="EMBL" id="JANPWZ010000088">
    <property type="protein sequence ID" value="KAJ3579508.1"/>
    <property type="molecule type" value="Genomic_DNA"/>
</dbReference>
<sequence>MEIPAPFPSNIFNGPHNNVYRHFCNQWVSGTELTMMVDAIGNRKDPEEQFLRRNTDTNPDDYMLYNINLGFTPSLEKQECTKGCMDAFSQISSDCKSVEGYDQFMRNNCSLAVDCGVFDYAITAIAAREVQERHCYGADDFGSHDDIHSRARGDPSTFISYHAYDRQQPVQMDIYWKDGCVLDSPSTDEIYPSNPLQLEDPGSTFCQNLLIENWEKCDNKGAGGKVQAGCLVYDFKATHA</sequence>
<gene>
    <name evidence="1" type="ORF">NPX13_g1055</name>
</gene>
<dbReference type="VEuPathDB" id="FungiDB:F4678DRAFT_463738"/>
<organism evidence="1 2">
    <name type="scientific">Xylaria arbuscula</name>
    <dbReference type="NCBI Taxonomy" id="114810"/>
    <lineage>
        <taxon>Eukaryota</taxon>
        <taxon>Fungi</taxon>
        <taxon>Dikarya</taxon>
        <taxon>Ascomycota</taxon>
        <taxon>Pezizomycotina</taxon>
        <taxon>Sordariomycetes</taxon>
        <taxon>Xylariomycetidae</taxon>
        <taxon>Xylariales</taxon>
        <taxon>Xylariaceae</taxon>
        <taxon>Xylaria</taxon>
    </lineage>
</organism>
<keyword evidence="2" id="KW-1185">Reference proteome</keyword>
<name>A0A9W8NNF2_9PEZI</name>
<protein>
    <submittedName>
        <fullName evidence="1">Uncharacterized protein</fullName>
    </submittedName>
</protein>
<evidence type="ECO:0000313" key="1">
    <source>
        <dbReference type="EMBL" id="KAJ3579508.1"/>
    </source>
</evidence>
<accession>A0A9W8NNF2</accession>
<dbReference type="Proteomes" id="UP001148614">
    <property type="component" value="Unassembled WGS sequence"/>
</dbReference>